<dbReference type="SUPFAM" id="SSF50022">
    <property type="entry name" value="ISP domain"/>
    <property type="match status" value="1"/>
</dbReference>
<dbReference type="Gene3D" id="3.50.50.60">
    <property type="entry name" value="FAD/NAD(P)-binding domain"/>
    <property type="match status" value="1"/>
</dbReference>
<dbReference type="InterPro" id="IPR036188">
    <property type="entry name" value="FAD/NAD-bd_sf"/>
</dbReference>
<accession>A0A0V8GIB1</accession>
<keyword evidence="4" id="KW-0411">Iron-sulfur</keyword>
<dbReference type="SUPFAM" id="SSF51971">
    <property type="entry name" value="Nucleotide-binding domain"/>
    <property type="match status" value="1"/>
</dbReference>
<dbReference type="Proteomes" id="UP000053797">
    <property type="component" value="Unassembled WGS sequence"/>
</dbReference>
<evidence type="ECO:0000313" key="8">
    <source>
        <dbReference type="Proteomes" id="UP000053797"/>
    </source>
</evidence>
<dbReference type="CDD" id="cd03477">
    <property type="entry name" value="Rieske_YhfW_C"/>
    <property type="match status" value="1"/>
</dbReference>
<dbReference type="OrthoDB" id="9767869at2"/>
<protein>
    <submittedName>
        <fullName evidence="7">(2Fe-2S)-binding protein</fullName>
    </submittedName>
</protein>
<dbReference type="PRINTS" id="PR00162">
    <property type="entry name" value="RIESKE"/>
</dbReference>
<keyword evidence="5" id="KW-1015">Disulfide bond</keyword>
<dbReference type="Pfam" id="PF01266">
    <property type="entry name" value="DAO"/>
    <property type="match status" value="1"/>
</dbReference>
<organism evidence="7 8">
    <name type="scientific">Exiguobacterium indicum</name>
    <dbReference type="NCBI Taxonomy" id="296995"/>
    <lineage>
        <taxon>Bacteria</taxon>
        <taxon>Bacillati</taxon>
        <taxon>Bacillota</taxon>
        <taxon>Bacilli</taxon>
        <taxon>Bacillales</taxon>
        <taxon>Bacillales Family XII. Incertae Sedis</taxon>
        <taxon>Exiguobacterium</taxon>
    </lineage>
</organism>
<keyword evidence="1" id="KW-0001">2Fe-2S</keyword>
<dbReference type="GO" id="GO:0004497">
    <property type="term" value="F:monooxygenase activity"/>
    <property type="evidence" value="ECO:0007669"/>
    <property type="project" value="UniProtKB-ARBA"/>
</dbReference>
<dbReference type="GO" id="GO:0046872">
    <property type="term" value="F:metal ion binding"/>
    <property type="evidence" value="ECO:0007669"/>
    <property type="project" value="UniProtKB-KW"/>
</dbReference>
<dbReference type="Gene3D" id="3.30.9.10">
    <property type="entry name" value="D-Amino Acid Oxidase, subunit A, domain 2"/>
    <property type="match status" value="1"/>
</dbReference>
<dbReference type="PROSITE" id="PS51296">
    <property type="entry name" value="RIESKE"/>
    <property type="match status" value="1"/>
</dbReference>
<evidence type="ECO:0000256" key="2">
    <source>
        <dbReference type="ARBA" id="ARBA00022723"/>
    </source>
</evidence>
<evidence type="ECO:0000259" key="6">
    <source>
        <dbReference type="PROSITE" id="PS51296"/>
    </source>
</evidence>
<gene>
    <name evidence="7" type="ORF">AS033_00885</name>
</gene>
<comment type="caution">
    <text evidence="7">The sequence shown here is derived from an EMBL/GenBank/DDBJ whole genome shotgun (WGS) entry which is preliminary data.</text>
</comment>
<feature type="domain" description="Rieske" evidence="6">
    <location>
        <begin position="424"/>
        <end position="509"/>
    </location>
</feature>
<evidence type="ECO:0000256" key="1">
    <source>
        <dbReference type="ARBA" id="ARBA00022714"/>
    </source>
</evidence>
<dbReference type="InterPro" id="IPR006076">
    <property type="entry name" value="FAD-dep_OxRdtase"/>
</dbReference>
<dbReference type="Pfam" id="PF00355">
    <property type="entry name" value="Rieske"/>
    <property type="match status" value="1"/>
</dbReference>
<dbReference type="InterPro" id="IPR005805">
    <property type="entry name" value="Rieske_Fe-S_prot_C"/>
</dbReference>
<dbReference type="InterPro" id="IPR036922">
    <property type="entry name" value="Rieske_2Fe-2S_sf"/>
</dbReference>
<keyword evidence="3" id="KW-0408">Iron</keyword>
<dbReference type="PANTHER" id="PTHR13847">
    <property type="entry name" value="SARCOSINE DEHYDROGENASE-RELATED"/>
    <property type="match status" value="1"/>
</dbReference>
<dbReference type="AlphaFoldDB" id="A0A0V8GIB1"/>
<reference evidence="7 8" key="1">
    <citation type="journal article" date="2015" name="Int. J. Syst. Evol. Microbiol.">
        <title>Exiguobacterium enclense sp. nov., isolated from sediment.</title>
        <authorList>
            <person name="Dastager S.G."/>
            <person name="Mawlankar R."/>
            <person name="Sonalkar V.V."/>
            <person name="Thorat M.N."/>
            <person name="Mual P."/>
            <person name="Verma A."/>
            <person name="Krishnamurthi S."/>
            <person name="Tang S.K."/>
            <person name="Li W.J."/>
        </authorList>
    </citation>
    <scope>NUCLEOTIDE SEQUENCE [LARGE SCALE GENOMIC DNA]</scope>
    <source>
        <strain evidence="7 8">NIO-1109</strain>
    </source>
</reference>
<dbReference type="GO" id="GO:0051537">
    <property type="term" value="F:2 iron, 2 sulfur cluster binding"/>
    <property type="evidence" value="ECO:0007669"/>
    <property type="project" value="UniProtKB-KW"/>
</dbReference>
<name>A0A0V8GIB1_9BACL</name>
<dbReference type="InterPro" id="IPR017941">
    <property type="entry name" value="Rieske_2Fe-2S"/>
</dbReference>
<keyword evidence="2" id="KW-0479">Metal-binding</keyword>
<sequence length="509" mass="56427">MSELSGFPSSYWKASSAGVSYPPLETDTKHDVVIVGAGIAGLVTALQLAERGYDVGVIEAEEVAAGTTGYTTAKVSSQHGLIYDQLIKSVGEDKARLYYQANEEAITFLRHQVERLDLACELETQDAYLYVSSSKENAMDREIKAYARLEINGGDATDEVQKKLPYTVKRAVVLRDQAQFHPVKYLQGLAEHFVRQGGTLYEKSRATTIESNRTPTIVLENGHRIEAKKVVIATHFPFHDFKGLYFSKLEVHRSYIVSGFVDDSFPDGMFMSADQPSRSLRHTRTSDGRRLGLFGGENHLSGHETETMARYQHLADFATNAFQVETFDRFWSAQDLITLDHIPYVGQMTADDPNVFVATGFAKWGMTNGIAAGLLLSDLLTGTPNRFRHLFDPTRSKLKAVDATQFIKNNADVAIELVKGKVSKAHRDAKDLQPDEGGLVRHHGKTVGGYRDPAGRLHLVSTTCTHMGCDTKWNAAERSWDCPCHGSRFAHDGAVMEGPAVKPLKKREE</sequence>
<evidence type="ECO:0000313" key="7">
    <source>
        <dbReference type="EMBL" id="KSU49954.1"/>
    </source>
</evidence>
<evidence type="ECO:0000256" key="5">
    <source>
        <dbReference type="ARBA" id="ARBA00023157"/>
    </source>
</evidence>
<dbReference type="EMBL" id="LNQL01000001">
    <property type="protein sequence ID" value="KSU49954.1"/>
    <property type="molecule type" value="Genomic_DNA"/>
</dbReference>
<proteinExistence type="predicted"/>
<evidence type="ECO:0000256" key="3">
    <source>
        <dbReference type="ARBA" id="ARBA00023004"/>
    </source>
</evidence>
<dbReference type="RefSeq" id="WP_058264577.1">
    <property type="nucleotide sequence ID" value="NZ_FMYN01000001.1"/>
</dbReference>
<dbReference type="GO" id="GO:0016020">
    <property type="term" value="C:membrane"/>
    <property type="evidence" value="ECO:0007669"/>
    <property type="project" value="InterPro"/>
</dbReference>
<dbReference type="PANTHER" id="PTHR13847:SF274">
    <property type="entry name" value="RIESKE 2FE-2S IRON-SULFUR PROTEIN YHFW-RELATED"/>
    <property type="match status" value="1"/>
</dbReference>
<dbReference type="InterPro" id="IPR038010">
    <property type="entry name" value="YhfW_C"/>
</dbReference>
<dbReference type="Gene3D" id="2.102.10.10">
    <property type="entry name" value="Rieske [2Fe-2S] iron-sulphur domain"/>
    <property type="match status" value="1"/>
</dbReference>
<dbReference type="GO" id="GO:0005737">
    <property type="term" value="C:cytoplasm"/>
    <property type="evidence" value="ECO:0007669"/>
    <property type="project" value="TreeGrafter"/>
</dbReference>
<dbReference type="GO" id="GO:0016705">
    <property type="term" value="F:oxidoreductase activity, acting on paired donors, with incorporation or reduction of molecular oxygen"/>
    <property type="evidence" value="ECO:0007669"/>
    <property type="project" value="UniProtKB-ARBA"/>
</dbReference>
<evidence type="ECO:0000256" key="4">
    <source>
        <dbReference type="ARBA" id="ARBA00023014"/>
    </source>
</evidence>
<dbReference type="FunFam" id="2.102.10.10:FF:000014">
    <property type="entry name" value="Oxidoreductase, FAD dependent"/>
    <property type="match status" value="1"/>
</dbReference>